<dbReference type="GO" id="GO:0046872">
    <property type="term" value="F:metal ion binding"/>
    <property type="evidence" value="ECO:0007669"/>
    <property type="project" value="UniProtKB-KW"/>
</dbReference>
<dbReference type="GO" id="GO:0004222">
    <property type="term" value="F:metalloendopeptidase activity"/>
    <property type="evidence" value="ECO:0007669"/>
    <property type="project" value="InterPro"/>
</dbReference>
<evidence type="ECO:0000256" key="1">
    <source>
        <dbReference type="ARBA" id="ARBA00022670"/>
    </source>
</evidence>
<dbReference type="GO" id="GO:0016020">
    <property type="term" value="C:membrane"/>
    <property type="evidence" value="ECO:0007669"/>
    <property type="project" value="TreeGrafter"/>
</dbReference>
<comment type="cofactor">
    <cofactor evidence="6">
        <name>Zn(2+)</name>
        <dbReference type="ChEBI" id="CHEBI:29105"/>
    </cofactor>
    <text evidence="6">Binds 1 zinc ion per subunit.</text>
</comment>
<gene>
    <name evidence="9" type="ORF">SAMN06295920_105269</name>
</gene>
<keyword evidence="7" id="KW-0812">Transmembrane</keyword>
<feature type="domain" description="Peptidase M48" evidence="8">
    <location>
        <begin position="154"/>
        <end position="315"/>
    </location>
</feature>
<keyword evidence="4 6" id="KW-0862">Zinc</keyword>
<keyword evidence="5 6" id="KW-0482">Metalloprotease</keyword>
<evidence type="ECO:0000256" key="6">
    <source>
        <dbReference type="RuleBase" id="RU003983"/>
    </source>
</evidence>
<keyword evidence="1 6" id="KW-0645">Protease</keyword>
<dbReference type="RefSeq" id="WP_235862686.1">
    <property type="nucleotide sequence ID" value="NZ_FUYM01000005.1"/>
</dbReference>
<name>A0A1T5DLB1_9SPHN</name>
<keyword evidence="7" id="KW-0472">Membrane</keyword>
<dbReference type="PANTHER" id="PTHR22726">
    <property type="entry name" value="METALLOENDOPEPTIDASE OMA1"/>
    <property type="match status" value="1"/>
</dbReference>
<dbReference type="InterPro" id="IPR051156">
    <property type="entry name" value="Mito/Outer_Membr_Metalloprot"/>
</dbReference>
<comment type="similarity">
    <text evidence="6">Belongs to the peptidase M48 family.</text>
</comment>
<evidence type="ECO:0000256" key="4">
    <source>
        <dbReference type="ARBA" id="ARBA00022833"/>
    </source>
</evidence>
<dbReference type="PANTHER" id="PTHR22726:SF1">
    <property type="entry name" value="METALLOENDOPEPTIDASE OMA1, MITOCHONDRIAL"/>
    <property type="match status" value="1"/>
</dbReference>
<dbReference type="Pfam" id="PF01435">
    <property type="entry name" value="Peptidase_M48"/>
    <property type="match status" value="1"/>
</dbReference>
<evidence type="ECO:0000313" key="9">
    <source>
        <dbReference type="EMBL" id="SKB72482.1"/>
    </source>
</evidence>
<evidence type="ECO:0000259" key="8">
    <source>
        <dbReference type="Pfam" id="PF01435"/>
    </source>
</evidence>
<evidence type="ECO:0000256" key="5">
    <source>
        <dbReference type="ARBA" id="ARBA00023049"/>
    </source>
</evidence>
<reference evidence="10" key="1">
    <citation type="submission" date="2017-02" db="EMBL/GenBank/DDBJ databases">
        <authorList>
            <person name="Varghese N."/>
            <person name="Submissions S."/>
        </authorList>
    </citation>
    <scope>NUCLEOTIDE SEQUENCE [LARGE SCALE GENOMIC DNA]</scope>
    <source>
        <strain evidence="10">UM2</strain>
    </source>
</reference>
<dbReference type="EMBL" id="FUYM01000005">
    <property type="protein sequence ID" value="SKB72482.1"/>
    <property type="molecule type" value="Genomic_DNA"/>
</dbReference>
<feature type="transmembrane region" description="Helical" evidence="7">
    <location>
        <begin position="98"/>
        <end position="124"/>
    </location>
</feature>
<organism evidence="9 10">
    <name type="scientific">Rhizorhabdus histidinilytica</name>
    <dbReference type="NCBI Taxonomy" id="439228"/>
    <lineage>
        <taxon>Bacteria</taxon>
        <taxon>Pseudomonadati</taxon>
        <taxon>Pseudomonadota</taxon>
        <taxon>Alphaproteobacteria</taxon>
        <taxon>Sphingomonadales</taxon>
        <taxon>Sphingomonadaceae</taxon>
        <taxon>Rhizorhabdus</taxon>
    </lineage>
</organism>
<protein>
    <submittedName>
        <fullName evidence="9">Peptidase family M48</fullName>
    </submittedName>
</protein>
<sequence length="354" mass="38305">MSEPSEPESDRVPAWLHDGQSAIRHDLFVALSGDRLLIDGFDPVPLDALRRIDGRGLQFGRGDMSGWRLGFDAAPPEALLRRLPAAARYGGPIDRIGLWGAAAIALCLSVLVILGTIQGLDLLARMIPYRWEQRLGDAISGDFGARACRTPPGQAALDELARRLSSADRPVRVGVVDIPIVNAVALPGGRILIFRGLIDTARSPDEVAGVLAHEIGHVEHRHVLVALLRRFGIGLLVGSGGTAADYGQALLESRYSRAAESEADASSIEHLVRAGISPTPTARLFDRLGRDEAAMPKLFVYMASHPPSAERRARFDAAAKRVPHPRPSLDPARWAAVRAMCGKTKAKDQFELRF</sequence>
<keyword evidence="3 6" id="KW-0378">Hydrolase</keyword>
<evidence type="ECO:0000256" key="7">
    <source>
        <dbReference type="SAM" id="Phobius"/>
    </source>
</evidence>
<keyword evidence="10" id="KW-1185">Reference proteome</keyword>
<dbReference type="GO" id="GO:0051603">
    <property type="term" value="P:proteolysis involved in protein catabolic process"/>
    <property type="evidence" value="ECO:0007669"/>
    <property type="project" value="TreeGrafter"/>
</dbReference>
<dbReference type="CDD" id="cd07332">
    <property type="entry name" value="M48C_Oma1_like"/>
    <property type="match status" value="1"/>
</dbReference>
<dbReference type="STRING" id="439228.SAMN06295920_105269"/>
<evidence type="ECO:0000256" key="2">
    <source>
        <dbReference type="ARBA" id="ARBA00022723"/>
    </source>
</evidence>
<dbReference type="Gene3D" id="3.30.2010.10">
    <property type="entry name" value="Metalloproteases ('zincins'), catalytic domain"/>
    <property type="match status" value="1"/>
</dbReference>
<evidence type="ECO:0000256" key="3">
    <source>
        <dbReference type="ARBA" id="ARBA00022801"/>
    </source>
</evidence>
<dbReference type="Proteomes" id="UP000189818">
    <property type="component" value="Unassembled WGS sequence"/>
</dbReference>
<dbReference type="AlphaFoldDB" id="A0A1T5DLB1"/>
<dbReference type="InterPro" id="IPR001915">
    <property type="entry name" value="Peptidase_M48"/>
</dbReference>
<keyword evidence="7" id="KW-1133">Transmembrane helix</keyword>
<evidence type="ECO:0000313" key="10">
    <source>
        <dbReference type="Proteomes" id="UP000189818"/>
    </source>
</evidence>
<keyword evidence="2" id="KW-0479">Metal-binding</keyword>
<accession>A0A1T5DLB1</accession>
<proteinExistence type="inferred from homology"/>